<dbReference type="VEuPathDB" id="FungiDB:EMCG_01412"/>
<dbReference type="Gene3D" id="1.25.40.20">
    <property type="entry name" value="Ankyrin repeat-containing domain"/>
    <property type="match status" value="2"/>
</dbReference>
<feature type="repeat" description="ANK" evidence="3">
    <location>
        <begin position="81"/>
        <end position="113"/>
    </location>
</feature>
<dbReference type="CDD" id="cd09917">
    <property type="entry name" value="F-box_SF"/>
    <property type="match status" value="1"/>
</dbReference>
<dbReference type="InterPro" id="IPR001810">
    <property type="entry name" value="F-box_dom"/>
</dbReference>
<feature type="non-terminal residue" evidence="5">
    <location>
        <position position="177"/>
    </location>
</feature>
<dbReference type="SUPFAM" id="SSF48403">
    <property type="entry name" value="Ankyrin repeat"/>
    <property type="match status" value="1"/>
</dbReference>
<dbReference type="Proteomes" id="UP000226031">
    <property type="component" value="Unassembled WGS sequence"/>
</dbReference>
<dbReference type="PROSITE" id="PS50297">
    <property type="entry name" value="ANK_REP_REGION"/>
    <property type="match status" value="3"/>
</dbReference>
<keyword evidence="2 3" id="KW-0040">ANK repeat</keyword>
<protein>
    <recommendedName>
        <fullName evidence="4">F-box domain-containing protein</fullName>
    </recommendedName>
</protein>
<dbReference type="EMBL" id="PDND01000371">
    <property type="protein sequence ID" value="PGH28581.1"/>
    <property type="molecule type" value="Genomic_DNA"/>
</dbReference>
<evidence type="ECO:0000313" key="6">
    <source>
        <dbReference type="Proteomes" id="UP000226031"/>
    </source>
</evidence>
<keyword evidence="1" id="KW-0677">Repeat</keyword>
<keyword evidence="6" id="KW-1185">Reference proteome</keyword>
<dbReference type="STRING" id="73230.A0A2B7Z5D8"/>
<evidence type="ECO:0000256" key="1">
    <source>
        <dbReference type="ARBA" id="ARBA00022737"/>
    </source>
</evidence>
<comment type="caution">
    <text evidence="5">The sequence shown here is derived from an EMBL/GenBank/DDBJ whole genome shotgun (WGS) entry which is preliminary data.</text>
</comment>
<feature type="repeat" description="ANK" evidence="3">
    <location>
        <begin position="114"/>
        <end position="146"/>
    </location>
</feature>
<dbReference type="PANTHER" id="PTHR24198:SF165">
    <property type="entry name" value="ANKYRIN REPEAT-CONTAINING PROTEIN-RELATED"/>
    <property type="match status" value="1"/>
</dbReference>
<gene>
    <name evidence="5" type="ORF">GX50_08674</name>
</gene>
<evidence type="ECO:0000256" key="2">
    <source>
        <dbReference type="ARBA" id="ARBA00023043"/>
    </source>
</evidence>
<evidence type="ECO:0000313" key="5">
    <source>
        <dbReference type="EMBL" id="PGH28581.1"/>
    </source>
</evidence>
<dbReference type="InterPro" id="IPR002110">
    <property type="entry name" value="Ankyrin_rpt"/>
</dbReference>
<dbReference type="PANTHER" id="PTHR24198">
    <property type="entry name" value="ANKYRIN REPEAT AND PROTEIN KINASE DOMAIN-CONTAINING PROTEIN"/>
    <property type="match status" value="1"/>
</dbReference>
<dbReference type="Pfam" id="PF12796">
    <property type="entry name" value="Ank_2"/>
    <property type="match status" value="1"/>
</dbReference>
<dbReference type="SMART" id="SM00248">
    <property type="entry name" value="ANK"/>
    <property type="match status" value="4"/>
</dbReference>
<evidence type="ECO:0000259" key="4">
    <source>
        <dbReference type="PROSITE" id="PS50181"/>
    </source>
</evidence>
<feature type="domain" description="F-box" evidence="4">
    <location>
        <begin position="1"/>
        <end position="50"/>
    </location>
</feature>
<dbReference type="InterPro" id="IPR036770">
    <property type="entry name" value="Ankyrin_rpt-contain_sf"/>
</dbReference>
<feature type="repeat" description="ANK" evidence="3">
    <location>
        <begin position="147"/>
        <end position="177"/>
    </location>
</feature>
<sequence length="177" mass="19988">MPLLKLPNELLRSIAENLDFERDISSFGRTNRRLHHLLLDYLYENNIKRHESAALFWAAQHGKHKTVKMMLNKGASVKVHRNYNPLYIASEGCHEEVVQMLLDSNADVNAQGGEYGTALQAASHRGHEKVVQMLLDRDADINARGGYYDTALQAASQGGHEKVVQMLLDRNVNVKIQ</sequence>
<dbReference type="PROSITE" id="PS50088">
    <property type="entry name" value="ANK_REPEAT"/>
    <property type="match status" value="3"/>
</dbReference>
<name>A0A2B7Z5D8_9EURO</name>
<organism evidence="5 6">
    <name type="scientific">[Emmonsia] crescens</name>
    <dbReference type="NCBI Taxonomy" id="73230"/>
    <lineage>
        <taxon>Eukaryota</taxon>
        <taxon>Fungi</taxon>
        <taxon>Dikarya</taxon>
        <taxon>Ascomycota</taxon>
        <taxon>Pezizomycotina</taxon>
        <taxon>Eurotiomycetes</taxon>
        <taxon>Eurotiomycetidae</taxon>
        <taxon>Onygenales</taxon>
        <taxon>Ajellomycetaceae</taxon>
        <taxon>Emergomyces</taxon>
    </lineage>
</organism>
<dbReference type="PROSITE" id="PS50181">
    <property type="entry name" value="FBOX"/>
    <property type="match status" value="1"/>
</dbReference>
<reference evidence="5 6" key="1">
    <citation type="submission" date="2017-10" db="EMBL/GenBank/DDBJ databases">
        <title>Comparative genomics in systemic dimorphic fungi from Ajellomycetaceae.</title>
        <authorList>
            <person name="Munoz J.F."/>
            <person name="Mcewen J.G."/>
            <person name="Clay O.K."/>
            <person name="Cuomo C.A."/>
        </authorList>
    </citation>
    <scope>NUCLEOTIDE SEQUENCE [LARGE SCALE GENOMIC DNA]</scope>
    <source>
        <strain evidence="5 6">UAMH4076</strain>
    </source>
</reference>
<evidence type="ECO:0000256" key="3">
    <source>
        <dbReference type="PROSITE-ProRule" id="PRU00023"/>
    </source>
</evidence>
<proteinExistence type="predicted"/>
<accession>A0A2B7Z5D8</accession>
<dbReference type="Pfam" id="PF13637">
    <property type="entry name" value="Ank_4"/>
    <property type="match status" value="1"/>
</dbReference>
<dbReference type="AlphaFoldDB" id="A0A2B7Z5D8"/>